<dbReference type="InterPro" id="IPR006616">
    <property type="entry name" value="DM9_repeat"/>
</dbReference>
<evidence type="ECO:0000256" key="1">
    <source>
        <dbReference type="SAM" id="SignalP"/>
    </source>
</evidence>
<accession>A0AAN7V9U7</accession>
<dbReference type="PANTHER" id="PTHR31649:SF10">
    <property type="entry name" value="IP19903P-RELATED"/>
    <property type="match status" value="1"/>
</dbReference>
<protein>
    <submittedName>
        <fullName evidence="2">Uncharacterized protein</fullName>
    </submittedName>
</protein>
<organism evidence="2 3">
    <name type="scientific">Pyrocoelia pectoralis</name>
    <dbReference type="NCBI Taxonomy" id="417401"/>
    <lineage>
        <taxon>Eukaryota</taxon>
        <taxon>Metazoa</taxon>
        <taxon>Ecdysozoa</taxon>
        <taxon>Arthropoda</taxon>
        <taxon>Hexapoda</taxon>
        <taxon>Insecta</taxon>
        <taxon>Pterygota</taxon>
        <taxon>Neoptera</taxon>
        <taxon>Endopterygota</taxon>
        <taxon>Coleoptera</taxon>
        <taxon>Polyphaga</taxon>
        <taxon>Elateriformia</taxon>
        <taxon>Elateroidea</taxon>
        <taxon>Lampyridae</taxon>
        <taxon>Lampyrinae</taxon>
        <taxon>Pyrocoelia</taxon>
    </lineage>
</organism>
<feature type="signal peptide" evidence="1">
    <location>
        <begin position="1"/>
        <end position="21"/>
    </location>
</feature>
<evidence type="ECO:0000313" key="2">
    <source>
        <dbReference type="EMBL" id="KAK5641161.1"/>
    </source>
</evidence>
<dbReference type="Proteomes" id="UP001329430">
    <property type="component" value="Chromosome 7"/>
</dbReference>
<feature type="chain" id="PRO_5042865041" evidence="1">
    <location>
        <begin position="22"/>
        <end position="212"/>
    </location>
</feature>
<dbReference type="AlphaFoldDB" id="A0AAN7V9U7"/>
<name>A0AAN7V9U7_9COLE</name>
<comment type="caution">
    <text evidence="2">The sequence shown here is derived from an EMBL/GenBank/DDBJ whole genome shotgun (WGS) entry which is preliminary data.</text>
</comment>
<dbReference type="EMBL" id="JAVRBK010000007">
    <property type="protein sequence ID" value="KAK5641161.1"/>
    <property type="molecule type" value="Genomic_DNA"/>
</dbReference>
<evidence type="ECO:0000313" key="3">
    <source>
        <dbReference type="Proteomes" id="UP001329430"/>
    </source>
</evidence>
<gene>
    <name evidence="2" type="ORF">RI129_009708</name>
</gene>
<keyword evidence="1" id="KW-0732">Signal</keyword>
<dbReference type="Pfam" id="PF11901">
    <property type="entry name" value="DM9"/>
    <property type="match status" value="1"/>
</dbReference>
<dbReference type="SMART" id="SM00696">
    <property type="entry name" value="DM9"/>
    <property type="match status" value="1"/>
</dbReference>
<reference evidence="2 3" key="1">
    <citation type="journal article" date="2024" name="Insects">
        <title>An Improved Chromosome-Level Genome Assembly of the Firefly Pyrocoelia pectoralis.</title>
        <authorList>
            <person name="Fu X."/>
            <person name="Meyer-Rochow V.B."/>
            <person name="Ballantyne L."/>
            <person name="Zhu X."/>
        </authorList>
    </citation>
    <scope>NUCLEOTIDE SEQUENCE [LARGE SCALE GENOMIC DNA]</scope>
    <source>
        <strain evidence="2">XCY_ONT2</strain>
    </source>
</reference>
<proteinExistence type="predicted"/>
<sequence length="212" mass="23720">MWFVKLEVLIIICYCSGSVRPSPIQDHSDDFYWRDYNDGEVPKDALPGGMDRDHKPTYIGQVVSQGAIIPGQIIGGAQKIYFQGDYSAREASENIKILCTKNPENFEWAKTNGNDVRHFSRLRLIPGGYQYGDHLYIGRGIAGNMLSVGKITIPSDSSRMATFKAAVDSDTFSPTEFEVLNYRMRNPDDSNSSPKITLLSTLVFLTIPIMLL</sequence>
<keyword evidence="3" id="KW-1185">Reference proteome</keyword>
<dbReference type="PANTHER" id="PTHR31649">
    <property type="entry name" value="AGAP009604-PA"/>
    <property type="match status" value="1"/>
</dbReference>